<feature type="region of interest" description="Disordered" evidence="1">
    <location>
        <begin position="127"/>
        <end position="164"/>
    </location>
</feature>
<dbReference type="EMBL" id="CAADRP010000001">
    <property type="protein sequence ID" value="VFU20918.1"/>
    <property type="molecule type" value="Genomic_DNA"/>
</dbReference>
<dbReference type="PANTHER" id="PTHR34285">
    <property type="entry name" value="OS08G0510800 PROTEIN"/>
    <property type="match status" value="1"/>
</dbReference>
<accession>A0A6N2K1M1</accession>
<evidence type="ECO:0000313" key="2">
    <source>
        <dbReference type="EMBL" id="VFU20918.1"/>
    </source>
</evidence>
<dbReference type="AlphaFoldDB" id="A0A6N2K1M1"/>
<feature type="region of interest" description="Disordered" evidence="1">
    <location>
        <begin position="352"/>
        <end position="379"/>
    </location>
</feature>
<gene>
    <name evidence="2" type="ORF">SVIM_LOCUS9411</name>
</gene>
<organism evidence="2">
    <name type="scientific">Salix viminalis</name>
    <name type="common">Common osier</name>
    <name type="synonym">Basket willow</name>
    <dbReference type="NCBI Taxonomy" id="40686"/>
    <lineage>
        <taxon>Eukaryota</taxon>
        <taxon>Viridiplantae</taxon>
        <taxon>Streptophyta</taxon>
        <taxon>Embryophyta</taxon>
        <taxon>Tracheophyta</taxon>
        <taxon>Spermatophyta</taxon>
        <taxon>Magnoliopsida</taxon>
        <taxon>eudicotyledons</taxon>
        <taxon>Gunneridae</taxon>
        <taxon>Pentapetalae</taxon>
        <taxon>rosids</taxon>
        <taxon>fabids</taxon>
        <taxon>Malpighiales</taxon>
        <taxon>Salicaceae</taxon>
        <taxon>Saliceae</taxon>
        <taxon>Salix</taxon>
    </lineage>
</organism>
<dbReference type="PANTHER" id="PTHR34285:SF6">
    <property type="entry name" value="TRANSMEMBRANE PROTEIN"/>
    <property type="match status" value="1"/>
</dbReference>
<evidence type="ECO:0000256" key="1">
    <source>
        <dbReference type="SAM" id="MobiDB-lite"/>
    </source>
</evidence>
<sequence>MKLSLNLQDDHQIQNPLLKAKLPISIFNRPFTSIFTTTTTNSISDLTLALSTNFPSGPSLKFTYTPSTTTAISPLSLSLKSGLGLFGSPHNSPLVFSANFSLSNSSSNSILPSFSLQFKPQFGHFSLHKRTTTPSSNPDYDLNCGSQTTNRPHLESGSPSKSGLGNGFASDGSSGWQELKLEPCNGKANEGFVNRDYIDDIYGIGFSPERQLVWKYGKKRGFFSGVGVKAKTALPLTKRVSMNLRWAVNFPGDLGIKMPYLIVNKIGIERVEKLKEVKKEKNNDSNLGDLELLKGMCFWMRRDLEVLEAENREMKHYLENMRLGVLARNSRKEINGLVKRVVPASSDNLGEFEQWRRKKNDGEGNGQREESKKSANKVTDLEKTSHVMSVRGVQAKQMERAMARSMSSARIASAREGTAESIVADQVSHAVQSTTYLLHLIQQSSPSHVCLVDLELYGVKCQQSHPIIDHGGGWNCKYFPQVKEIPKNPKKCSLAALYSNRPKEARACTHTRIFL</sequence>
<proteinExistence type="predicted"/>
<name>A0A6N2K1M1_SALVM</name>
<feature type="compositionally biased region" description="Polar residues" evidence="1">
    <location>
        <begin position="132"/>
        <end position="163"/>
    </location>
</feature>
<protein>
    <submittedName>
        <fullName evidence="2">Uncharacterized protein</fullName>
    </submittedName>
</protein>
<feature type="compositionally biased region" description="Basic and acidic residues" evidence="1">
    <location>
        <begin position="360"/>
        <end position="379"/>
    </location>
</feature>
<reference evidence="2" key="1">
    <citation type="submission" date="2019-03" db="EMBL/GenBank/DDBJ databases">
        <authorList>
            <person name="Mank J."/>
            <person name="Almeida P."/>
        </authorList>
    </citation>
    <scope>NUCLEOTIDE SEQUENCE</scope>
    <source>
        <strain evidence="2">78183</strain>
    </source>
</reference>